<evidence type="ECO:0000313" key="8">
    <source>
        <dbReference type="EMBL" id="KAG5676743.1"/>
    </source>
</evidence>
<sequence>MECKIIFLLIALVPYVYSYSAGAPESECVDMTPRHHVEPQTTPFPYNILISKRQIRAGETVEVTIQGKTAKDTIKGLLVQARVGNTPIGTFDASASSQYIQLLNCGNSKGSAITHKKIENPPQSIKFYWTAPKGLKEKVTFFATVALNGGTFWTQQKSETLSVN</sequence>
<name>A0A9J6C405_POLVA</name>
<dbReference type="Gene3D" id="2.60.40.4060">
    <property type="entry name" value="Reeler domain"/>
    <property type="match status" value="1"/>
</dbReference>
<comment type="caution">
    <text evidence="8">The sequence shown here is derived from an EMBL/GenBank/DDBJ whole genome shotgun (WGS) entry which is preliminary data.</text>
</comment>
<keyword evidence="4" id="KW-0391">Immunity</keyword>
<accession>A0A9J6C405</accession>
<evidence type="ECO:0000256" key="5">
    <source>
        <dbReference type="ARBA" id="ARBA00023022"/>
    </source>
</evidence>
<dbReference type="GO" id="GO:0045087">
    <property type="term" value="P:innate immune response"/>
    <property type="evidence" value="ECO:0007669"/>
    <property type="project" value="UniProtKB-KW"/>
</dbReference>
<dbReference type="PROSITE" id="PS51019">
    <property type="entry name" value="REELIN"/>
    <property type="match status" value="1"/>
</dbReference>
<proteinExistence type="inferred from homology"/>
<feature type="domain" description="Reelin" evidence="7">
    <location>
        <begin position="5"/>
        <end position="164"/>
    </location>
</feature>
<dbReference type="GO" id="GO:0042742">
    <property type="term" value="P:defense response to bacterium"/>
    <property type="evidence" value="ECO:0007669"/>
    <property type="project" value="UniProtKB-KW"/>
</dbReference>
<dbReference type="GO" id="GO:0016020">
    <property type="term" value="C:membrane"/>
    <property type="evidence" value="ECO:0007669"/>
    <property type="project" value="TreeGrafter"/>
</dbReference>
<evidence type="ECO:0000256" key="6">
    <source>
        <dbReference type="SAM" id="SignalP"/>
    </source>
</evidence>
<dbReference type="PANTHER" id="PTHR45828">
    <property type="entry name" value="CYTOCHROME B561/FERRIC REDUCTASE TRANSMEMBRANE"/>
    <property type="match status" value="1"/>
</dbReference>
<dbReference type="CDD" id="cd08544">
    <property type="entry name" value="Reeler"/>
    <property type="match status" value="1"/>
</dbReference>
<organism evidence="8 9">
    <name type="scientific">Polypedilum vanderplanki</name>
    <name type="common">Sleeping chironomid midge</name>
    <dbReference type="NCBI Taxonomy" id="319348"/>
    <lineage>
        <taxon>Eukaryota</taxon>
        <taxon>Metazoa</taxon>
        <taxon>Ecdysozoa</taxon>
        <taxon>Arthropoda</taxon>
        <taxon>Hexapoda</taxon>
        <taxon>Insecta</taxon>
        <taxon>Pterygota</taxon>
        <taxon>Neoptera</taxon>
        <taxon>Endopterygota</taxon>
        <taxon>Diptera</taxon>
        <taxon>Nematocera</taxon>
        <taxon>Chironomoidea</taxon>
        <taxon>Chironomidae</taxon>
        <taxon>Chironominae</taxon>
        <taxon>Polypedilum</taxon>
        <taxon>Polypedilum</taxon>
    </lineage>
</organism>
<evidence type="ECO:0000256" key="3">
    <source>
        <dbReference type="ARBA" id="ARBA00022588"/>
    </source>
</evidence>
<dbReference type="GO" id="GO:0042832">
    <property type="term" value="P:defense response to protozoan"/>
    <property type="evidence" value="ECO:0007669"/>
    <property type="project" value="UniProtKB-ARBA"/>
</dbReference>
<keyword evidence="3" id="KW-0399">Innate immunity</keyword>
<feature type="chain" id="PRO_5039946289" description="Reelin domain-containing protein" evidence="6">
    <location>
        <begin position="19"/>
        <end position="164"/>
    </location>
</feature>
<dbReference type="OrthoDB" id="6418377at2759"/>
<dbReference type="EMBL" id="JADBJN010000002">
    <property type="protein sequence ID" value="KAG5676743.1"/>
    <property type="molecule type" value="Genomic_DNA"/>
</dbReference>
<protein>
    <recommendedName>
        <fullName evidence="7">Reelin domain-containing protein</fullName>
    </recommendedName>
</protein>
<dbReference type="InterPro" id="IPR042307">
    <property type="entry name" value="Reeler_sf"/>
</dbReference>
<dbReference type="PANTHER" id="PTHR45828:SF33">
    <property type="entry name" value="DOMON DOMAIN-CONTAINING PROTEIN"/>
    <property type="match status" value="1"/>
</dbReference>
<evidence type="ECO:0000256" key="2">
    <source>
        <dbReference type="ARBA" id="ARBA00022529"/>
    </source>
</evidence>
<evidence type="ECO:0000256" key="1">
    <source>
        <dbReference type="ARBA" id="ARBA00008501"/>
    </source>
</evidence>
<feature type="signal peptide" evidence="6">
    <location>
        <begin position="1"/>
        <end position="18"/>
    </location>
</feature>
<evidence type="ECO:0000313" key="9">
    <source>
        <dbReference type="Proteomes" id="UP001107558"/>
    </source>
</evidence>
<keyword evidence="9" id="KW-1185">Reference proteome</keyword>
<dbReference type="InterPro" id="IPR051237">
    <property type="entry name" value="Ferric-chelate_Red/DefProt"/>
</dbReference>
<dbReference type="FunFam" id="2.60.40.4060:FF:000003">
    <property type="entry name" value="Ferric chelate reductase 1"/>
    <property type="match status" value="1"/>
</dbReference>
<reference evidence="8" key="1">
    <citation type="submission" date="2021-03" db="EMBL/GenBank/DDBJ databases">
        <title>Chromosome level genome of the anhydrobiotic midge Polypedilum vanderplanki.</title>
        <authorList>
            <person name="Yoshida Y."/>
            <person name="Kikawada T."/>
            <person name="Gusev O."/>
        </authorList>
    </citation>
    <scope>NUCLEOTIDE SEQUENCE</scope>
    <source>
        <strain evidence="8">NIAS01</strain>
        <tissue evidence="8">Whole body or cell culture</tissue>
    </source>
</reference>
<keyword evidence="2" id="KW-0929">Antimicrobial</keyword>
<evidence type="ECO:0000259" key="7">
    <source>
        <dbReference type="PROSITE" id="PS51019"/>
    </source>
</evidence>
<evidence type="ECO:0000256" key="4">
    <source>
        <dbReference type="ARBA" id="ARBA00022859"/>
    </source>
</evidence>
<gene>
    <name evidence="8" type="ORF">PVAND_006552</name>
</gene>
<dbReference type="AlphaFoldDB" id="A0A9J6C405"/>
<dbReference type="Pfam" id="PF02014">
    <property type="entry name" value="Reeler"/>
    <property type="match status" value="1"/>
</dbReference>
<comment type="similarity">
    <text evidence="1">Belongs to the insect defense protein family.</text>
</comment>
<dbReference type="InterPro" id="IPR002861">
    <property type="entry name" value="Reeler_dom"/>
</dbReference>
<keyword evidence="6" id="KW-0732">Signal</keyword>
<keyword evidence="5" id="KW-0044">Antibiotic</keyword>
<dbReference type="Proteomes" id="UP001107558">
    <property type="component" value="Chromosome 2"/>
</dbReference>